<evidence type="ECO:0000256" key="2">
    <source>
        <dbReference type="ARBA" id="ARBA00022490"/>
    </source>
</evidence>
<keyword evidence="5" id="KW-0805">Transcription regulation</keyword>
<evidence type="ECO:0000256" key="7">
    <source>
        <dbReference type="ARBA" id="ARBA00023163"/>
    </source>
</evidence>
<dbReference type="InterPro" id="IPR009057">
    <property type="entry name" value="Homeodomain-like_sf"/>
</dbReference>
<organism evidence="11 12">
    <name type="scientific">Paenibacillus chungangensis</name>
    <dbReference type="NCBI Taxonomy" id="696535"/>
    <lineage>
        <taxon>Bacteria</taxon>
        <taxon>Bacillati</taxon>
        <taxon>Bacillota</taxon>
        <taxon>Bacilli</taxon>
        <taxon>Bacillales</taxon>
        <taxon>Paenibacillaceae</taxon>
        <taxon>Paenibacillus</taxon>
    </lineage>
</organism>
<dbReference type="SUPFAM" id="SSF46689">
    <property type="entry name" value="Homeodomain-like"/>
    <property type="match status" value="2"/>
</dbReference>
<dbReference type="PRINTS" id="PR00032">
    <property type="entry name" value="HTHARAC"/>
</dbReference>
<dbReference type="Gene3D" id="1.10.10.60">
    <property type="entry name" value="Homeodomain-like"/>
    <property type="match status" value="2"/>
</dbReference>
<evidence type="ECO:0000256" key="8">
    <source>
        <dbReference type="PROSITE-ProRule" id="PRU00169"/>
    </source>
</evidence>
<accession>A0ABW3HQE5</accession>
<dbReference type="EMBL" id="JBHTJZ010000011">
    <property type="protein sequence ID" value="MFD0959694.1"/>
    <property type="molecule type" value="Genomic_DNA"/>
</dbReference>
<dbReference type="PANTHER" id="PTHR42713">
    <property type="entry name" value="HISTIDINE KINASE-RELATED"/>
    <property type="match status" value="1"/>
</dbReference>
<dbReference type="PANTHER" id="PTHR42713:SF3">
    <property type="entry name" value="TRANSCRIPTIONAL REGULATORY PROTEIN HPTR"/>
    <property type="match status" value="1"/>
</dbReference>
<evidence type="ECO:0000259" key="9">
    <source>
        <dbReference type="PROSITE" id="PS01124"/>
    </source>
</evidence>
<feature type="domain" description="HTH araC/xylS-type" evidence="9">
    <location>
        <begin position="153"/>
        <end position="255"/>
    </location>
</feature>
<dbReference type="InterPro" id="IPR020449">
    <property type="entry name" value="Tscrpt_reg_AraC-type_HTH"/>
</dbReference>
<gene>
    <name evidence="11" type="ORF">ACFQ2I_09855</name>
</gene>
<evidence type="ECO:0000313" key="11">
    <source>
        <dbReference type="EMBL" id="MFD0959694.1"/>
    </source>
</evidence>
<evidence type="ECO:0000256" key="6">
    <source>
        <dbReference type="ARBA" id="ARBA00023125"/>
    </source>
</evidence>
<sequence length="271" mass="31018">MKERDDMFKTLIVDDEKWMCEGLKNMIHEVSEHFYVSSLAYNGHQALQRLDSERFDLIITDLMMPLQTGIELLHEIRAAGSPIEAVIISGYSEFEYAKKALQYDVSDYLLKPINRSELAAVLSKLQRKLNQSSVTDKQRALLDEGEASGQKGSYIIKKIMNELQTADLSNITVGLLAEQYGFNPSYFSRLFKAETGKGFSRYLTEVRIRKSQILLRFTGLNISEIAARIGYTDEKHFSKMFKGVISMTPTEYRRLHQQEEESAEHVGILLD</sequence>
<evidence type="ECO:0000313" key="12">
    <source>
        <dbReference type="Proteomes" id="UP001596989"/>
    </source>
</evidence>
<feature type="domain" description="Response regulatory" evidence="10">
    <location>
        <begin position="9"/>
        <end position="126"/>
    </location>
</feature>
<keyword evidence="12" id="KW-1185">Reference proteome</keyword>
<dbReference type="CDD" id="cd17536">
    <property type="entry name" value="REC_YesN-like"/>
    <property type="match status" value="1"/>
</dbReference>
<name>A0ABW3HQE5_9BACL</name>
<dbReference type="Pfam" id="PF12833">
    <property type="entry name" value="HTH_18"/>
    <property type="match status" value="1"/>
</dbReference>
<dbReference type="PROSITE" id="PS50110">
    <property type="entry name" value="RESPONSE_REGULATORY"/>
    <property type="match status" value="1"/>
</dbReference>
<reference evidence="12" key="1">
    <citation type="journal article" date="2019" name="Int. J. Syst. Evol. Microbiol.">
        <title>The Global Catalogue of Microorganisms (GCM) 10K type strain sequencing project: providing services to taxonomists for standard genome sequencing and annotation.</title>
        <authorList>
            <consortium name="The Broad Institute Genomics Platform"/>
            <consortium name="The Broad Institute Genome Sequencing Center for Infectious Disease"/>
            <person name="Wu L."/>
            <person name="Ma J."/>
        </authorList>
    </citation>
    <scope>NUCLEOTIDE SEQUENCE [LARGE SCALE GENOMIC DNA]</scope>
    <source>
        <strain evidence="12">CCUG 59129</strain>
    </source>
</reference>
<dbReference type="InterPro" id="IPR011006">
    <property type="entry name" value="CheY-like_superfamily"/>
</dbReference>
<dbReference type="SUPFAM" id="SSF52172">
    <property type="entry name" value="CheY-like"/>
    <property type="match status" value="1"/>
</dbReference>
<dbReference type="Proteomes" id="UP001596989">
    <property type="component" value="Unassembled WGS sequence"/>
</dbReference>
<comment type="caution">
    <text evidence="11">The sequence shown here is derived from an EMBL/GenBank/DDBJ whole genome shotgun (WGS) entry which is preliminary data.</text>
</comment>
<dbReference type="Gene3D" id="3.40.50.2300">
    <property type="match status" value="1"/>
</dbReference>
<evidence type="ECO:0000256" key="1">
    <source>
        <dbReference type="ARBA" id="ARBA00004496"/>
    </source>
</evidence>
<dbReference type="RefSeq" id="WP_377563926.1">
    <property type="nucleotide sequence ID" value="NZ_JBHTJZ010000011.1"/>
</dbReference>
<feature type="modified residue" description="4-aspartylphosphate" evidence="8">
    <location>
        <position position="61"/>
    </location>
</feature>
<proteinExistence type="predicted"/>
<keyword evidence="6" id="KW-0238">DNA-binding</keyword>
<evidence type="ECO:0000256" key="5">
    <source>
        <dbReference type="ARBA" id="ARBA00023015"/>
    </source>
</evidence>
<evidence type="ECO:0000259" key="10">
    <source>
        <dbReference type="PROSITE" id="PS50110"/>
    </source>
</evidence>
<protein>
    <submittedName>
        <fullName evidence="11">Response regulator</fullName>
    </submittedName>
</protein>
<dbReference type="Pfam" id="PF00072">
    <property type="entry name" value="Response_reg"/>
    <property type="match status" value="1"/>
</dbReference>
<dbReference type="InterPro" id="IPR051552">
    <property type="entry name" value="HptR"/>
</dbReference>
<keyword evidence="3 8" id="KW-0597">Phosphoprotein</keyword>
<keyword evidence="2" id="KW-0963">Cytoplasm</keyword>
<evidence type="ECO:0000256" key="4">
    <source>
        <dbReference type="ARBA" id="ARBA00023012"/>
    </source>
</evidence>
<dbReference type="InterPro" id="IPR018060">
    <property type="entry name" value="HTH_AraC"/>
</dbReference>
<keyword evidence="4" id="KW-0902">Two-component regulatory system</keyword>
<dbReference type="InterPro" id="IPR001789">
    <property type="entry name" value="Sig_transdc_resp-reg_receiver"/>
</dbReference>
<dbReference type="SMART" id="SM00342">
    <property type="entry name" value="HTH_ARAC"/>
    <property type="match status" value="1"/>
</dbReference>
<keyword evidence="7" id="KW-0804">Transcription</keyword>
<evidence type="ECO:0000256" key="3">
    <source>
        <dbReference type="ARBA" id="ARBA00022553"/>
    </source>
</evidence>
<dbReference type="PROSITE" id="PS01124">
    <property type="entry name" value="HTH_ARAC_FAMILY_2"/>
    <property type="match status" value="1"/>
</dbReference>
<dbReference type="SMART" id="SM00448">
    <property type="entry name" value="REC"/>
    <property type="match status" value="1"/>
</dbReference>
<comment type="subcellular location">
    <subcellularLocation>
        <location evidence="1">Cytoplasm</location>
    </subcellularLocation>
</comment>